<dbReference type="EMBL" id="KQ983028">
    <property type="protein sequence ID" value="KYQ48152.1"/>
    <property type="molecule type" value="Genomic_DNA"/>
</dbReference>
<reference evidence="1 2" key="1">
    <citation type="submission" date="2015-09" db="EMBL/GenBank/DDBJ databases">
        <title>Trachymyrmex zeteki WGS genome.</title>
        <authorList>
            <person name="Nygaard S."/>
            <person name="Hu H."/>
            <person name="Boomsma J."/>
            <person name="Zhang G."/>
        </authorList>
    </citation>
    <scope>NUCLEOTIDE SEQUENCE [LARGE SCALE GENOMIC DNA]</scope>
    <source>
        <strain evidence="1">Tzet28-1</strain>
        <tissue evidence="1">Whole body</tissue>
    </source>
</reference>
<gene>
    <name evidence="1" type="ORF">ALC60_12801</name>
</gene>
<protein>
    <submittedName>
        <fullName evidence="1">Uncharacterized protein</fullName>
    </submittedName>
</protein>
<evidence type="ECO:0000313" key="1">
    <source>
        <dbReference type="EMBL" id="KYQ48152.1"/>
    </source>
</evidence>
<accession>A0A151WJW4</accession>
<dbReference type="Proteomes" id="UP000075809">
    <property type="component" value="Unassembled WGS sequence"/>
</dbReference>
<sequence length="63" mass="7247">MRHSLSDTHFESIEDIRNFVYDFIASKPPFIVVESDNCSTDCVRSSMLTKNISINQSIHVNEK</sequence>
<keyword evidence="2" id="KW-1185">Reference proteome</keyword>
<proteinExistence type="predicted"/>
<organism evidence="1 2">
    <name type="scientific">Mycetomoellerius zeteki</name>
    <dbReference type="NCBI Taxonomy" id="64791"/>
    <lineage>
        <taxon>Eukaryota</taxon>
        <taxon>Metazoa</taxon>
        <taxon>Ecdysozoa</taxon>
        <taxon>Arthropoda</taxon>
        <taxon>Hexapoda</taxon>
        <taxon>Insecta</taxon>
        <taxon>Pterygota</taxon>
        <taxon>Neoptera</taxon>
        <taxon>Endopterygota</taxon>
        <taxon>Hymenoptera</taxon>
        <taxon>Apocrita</taxon>
        <taxon>Aculeata</taxon>
        <taxon>Formicoidea</taxon>
        <taxon>Formicidae</taxon>
        <taxon>Myrmicinae</taxon>
        <taxon>Mycetomoellerius</taxon>
    </lineage>
</organism>
<name>A0A151WJW4_9HYME</name>
<dbReference type="AlphaFoldDB" id="A0A151WJW4"/>
<evidence type="ECO:0000313" key="2">
    <source>
        <dbReference type="Proteomes" id="UP000075809"/>
    </source>
</evidence>